<evidence type="ECO:0000256" key="2">
    <source>
        <dbReference type="SAM" id="MobiDB-lite"/>
    </source>
</evidence>
<keyword evidence="1" id="KW-0175">Coiled coil</keyword>
<comment type="caution">
    <text evidence="3">The sequence shown here is derived from an EMBL/GenBank/DDBJ whole genome shotgun (WGS) entry which is preliminary data.</text>
</comment>
<reference evidence="3 4" key="1">
    <citation type="submission" date="2018-03" db="EMBL/GenBank/DDBJ databases">
        <title>Genomic Encyclopedia of Type Strains, Phase III (KMG-III): the genomes of soil and plant-associated and newly described type strains.</title>
        <authorList>
            <person name="Whitman W."/>
        </authorList>
    </citation>
    <scope>NUCLEOTIDE SEQUENCE [LARGE SCALE GENOMIC DNA]</scope>
    <source>
        <strain evidence="3 4">CGMCC 1.12484</strain>
    </source>
</reference>
<evidence type="ECO:0000313" key="4">
    <source>
        <dbReference type="Proteomes" id="UP000237983"/>
    </source>
</evidence>
<dbReference type="OrthoDB" id="3837902at2"/>
<dbReference type="EMBL" id="PVTL01000019">
    <property type="protein sequence ID" value="PRY63404.1"/>
    <property type="molecule type" value="Genomic_DNA"/>
</dbReference>
<dbReference type="Proteomes" id="UP000237983">
    <property type="component" value="Unassembled WGS sequence"/>
</dbReference>
<feature type="coiled-coil region" evidence="1">
    <location>
        <begin position="83"/>
        <end position="110"/>
    </location>
</feature>
<keyword evidence="4" id="KW-1185">Reference proteome</keyword>
<evidence type="ECO:0000256" key="1">
    <source>
        <dbReference type="SAM" id="Coils"/>
    </source>
</evidence>
<proteinExistence type="predicted"/>
<feature type="region of interest" description="Disordered" evidence="2">
    <location>
        <begin position="112"/>
        <end position="136"/>
    </location>
</feature>
<evidence type="ECO:0000313" key="3">
    <source>
        <dbReference type="EMBL" id="PRY63404.1"/>
    </source>
</evidence>
<accession>A0A2T0UZS7</accession>
<name>A0A2T0UZS7_9MICO</name>
<dbReference type="AlphaFoldDB" id="A0A2T0UZS7"/>
<gene>
    <name evidence="3" type="ORF">B0I08_1191</name>
</gene>
<sequence length="136" mass="14964">MSITAGFSSAEIVELVMRYQSVPHGQKTEWLEKNGVSPRTFRRWRVAVLAGDVHRALIPREGSQMTIPPDEPTPLEIMRAADHAAHDAEIAKLNSRVRELEETNTALGKAIGLLHSMNEEEPAEPPTTPESTSSSP</sequence>
<protein>
    <recommendedName>
        <fullName evidence="5">Transposase</fullName>
    </recommendedName>
</protein>
<organism evidence="3 4">
    <name type="scientific">Glaciihabitans tibetensis</name>
    <dbReference type="NCBI Taxonomy" id="1266600"/>
    <lineage>
        <taxon>Bacteria</taxon>
        <taxon>Bacillati</taxon>
        <taxon>Actinomycetota</taxon>
        <taxon>Actinomycetes</taxon>
        <taxon>Micrococcales</taxon>
        <taxon>Microbacteriaceae</taxon>
        <taxon>Glaciihabitans</taxon>
    </lineage>
</organism>
<evidence type="ECO:0008006" key="5">
    <source>
        <dbReference type="Google" id="ProtNLM"/>
    </source>
</evidence>